<sequence>MTDLYVIRHGETEWSRDGRHTSITDLPLTDEGRRQASALNGHLDPSSFGLILASPRERSRETARLAGFTGDDEPVVDPELAEWNYGEYEGLTSEQIEEFNPGWMLWRDGCPGGESPEQVADRLTRVVDKVRASGVDRAIVFAHGHSLRVLTLCWLGVSLIRGDHFPLHTATISILGWEKGKPALQQWNAPVG</sequence>
<dbReference type="RefSeq" id="WP_143987764.1">
    <property type="nucleotide sequence ID" value="NZ_CP041692.1"/>
</dbReference>
<feature type="binding site" evidence="2">
    <location>
        <begin position="82"/>
        <end position="85"/>
    </location>
    <ligand>
        <name>substrate</name>
    </ligand>
</feature>
<dbReference type="GO" id="GO:0101006">
    <property type="term" value="F:protein histidine phosphatase activity"/>
    <property type="evidence" value="ECO:0007669"/>
    <property type="project" value="TreeGrafter"/>
</dbReference>
<dbReference type="CDD" id="cd07067">
    <property type="entry name" value="HP_PGM_like"/>
    <property type="match status" value="1"/>
</dbReference>
<evidence type="ECO:0000313" key="3">
    <source>
        <dbReference type="EMBL" id="QDP97810.1"/>
    </source>
</evidence>
<keyword evidence="4" id="KW-1185">Reference proteome</keyword>
<dbReference type="InterPro" id="IPR029033">
    <property type="entry name" value="His_PPase_superfam"/>
</dbReference>
<dbReference type="InterPro" id="IPR050275">
    <property type="entry name" value="PGM_Phosphatase"/>
</dbReference>
<dbReference type="InterPro" id="IPR013078">
    <property type="entry name" value="His_Pase_superF_clade-1"/>
</dbReference>
<evidence type="ECO:0000313" key="4">
    <source>
        <dbReference type="Proteomes" id="UP000319263"/>
    </source>
</evidence>
<gene>
    <name evidence="3" type="ORF">FOE78_19555</name>
</gene>
<dbReference type="GO" id="GO:0070297">
    <property type="term" value="P:regulation of phosphorelay signal transduction system"/>
    <property type="evidence" value="ECO:0007669"/>
    <property type="project" value="TreeGrafter"/>
</dbReference>
<accession>A0A516Q304</accession>
<dbReference type="Pfam" id="PF00300">
    <property type="entry name" value="His_Phos_1"/>
    <property type="match status" value="1"/>
</dbReference>
<dbReference type="SMART" id="SM00855">
    <property type="entry name" value="PGAM"/>
    <property type="match status" value="1"/>
</dbReference>
<evidence type="ECO:0000256" key="2">
    <source>
        <dbReference type="PIRSR" id="PIRSR613078-2"/>
    </source>
</evidence>
<feature type="active site" description="Proton donor/acceptor" evidence="1">
    <location>
        <position position="82"/>
    </location>
</feature>
<dbReference type="AlphaFoldDB" id="A0A516Q304"/>
<dbReference type="PANTHER" id="PTHR48100:SF15">
    <property type="entry name" value="SEDOHEPTULOSE 1,7-BISPHOSPHATASE"/>
    <property type="match status" value="1"/>
</dbReference>
<feature type="active site" description="Tele-phosphohistidine intermediate" evidence="1">
    <location>
        <position position="9"/>
    </location>
</feature>
<evidence type="ECO:0000256" key="1">
    <source>
        <dbReference type="PIRSR" id="PIRSR613078-1"/>
    </source>
</evidence>
<dbReference type="PANTHER" id="PTHR48100">
    <property type="entry name" value="BROAD-SPECIFICITY PHOSPHATASE YOR283W-RELATED"/>
    <property type="match status" value="1"/>
</dbReference>
<feature type="binding site" evidence="2">
    <location>
        <position position="58"/>
    </location>
    <ligand>
        <name>substrate</name>
    </ligand>
</feature>
<name>A0A516Q304_9ACTN</name>
<organism evidence="3 4">
    <name type="scientific">Microlunatus elymi</name>
    <dbReference type="NCBI Taxonomy" id="2596828"/>
    <lineage>
        <taxon>Bacteria</taxon>
        <taxon>Bacillati</taxon>
        <taxon>Actinomycetota</taxon>
        <taxon>Actinomycetes</taxon>
        <taxon>Propionibacteriales</taxon>
        <taxon>Propionibacteriaceae</taxon>
        <taxon>Microlunatus</taxon>
    </lineage>
</organism>
<dbReference type="KEGG" id="mik:FOE78_19555"/>
<dbReference type="SUPFAM" id="SSF53254">
    <property type="entry name" value="Phosphoglycerate mutase-like"/>
    <property type="match status" value="1"/>
</dbReference>
<protein>
    <submittedName>
        <fullName evidence="3">Histidine phosphatase family protein</fullName>
    </submittedName>
</protein>
<reference evidence="3 4" key="1">
    <citation type="submission" date="2019-07" db="EMBL/GenBank/DDBJ databases">
        <title>Microlunatus dokdonensis sp. nov. isolated from the rhizospheric soil of the wild plant Elymus tsukushiensis.</title>
        <authorList>
            <person name="Ghim S.-Y."/>
            <person name="Hwang Y.-J."/>
            <person name="Son J.-S."/>
            <person name="Shin J.-H."/>
        </authorList>
    </citation>
    <scope>NUCLEOTIDE SEQUENCE [LARGE SCALE GENOMIC DNA]</scope>
    <source>
        <strain evidence="3 4">KUDC0627</strain>
    </source>
</reference>
<dbReference type="Gene3D" id="3.40.50.1240">
    <property type="entry name" value="Phosphoglycerate mutase-like"/>
    <property type="match status" value="1"/>
</dbReference>
<dbReference type="Proteomes" id="UP000319263">
    <property type="component" value="Chromosome"/>
</dbReference>
<proteinExistence type="predicted"/>
<dbReference type="EMBL" id="CP041692">
    <property type="protein sequence ID" value="QDP97810.1"/>
    <property type="molecule type" value="Genomic_DNA"/>
</dbReference>
<dbReference type="OrthoDB" id="4697614at2"/>